<evidence type="ECO:0000313" key="3">
    <source>
        <dbReference type="WBParaSite" id="SPAL_0001330700.1"/>
    </source>
</evidence>
<organism evidence="2 3">
    <name type="scientific">Strongyloides papillosus</name>
    <name type="common">Intestinal threadworm</name>
    <dbReference type="NCBI Taxonomy" id="174720"/>
    <lineage>
        <taxon>Eukaryota</taxon>
        <taxon>Metazoa</taxon>
        <taxon>Ecdysozoa</taxon>
        <taxon>Nematoda</taxon>
        <taxon>Chromadorea</taxon>
        <taxon>Rhabditida</taxon>
        <taxon>Tylenchina</taxon>
        <taxon>Panagrolaimomorpha</taxon>
        <taxon>Strongyloidoidea</taxon>
        <taxon>Strongyloididae</taxon>
        <taxon>Strongyloides</taxon>
    </lineage>
</organism>
<dbReference type="AlphaFoldDB" id="A0A0N5C5T0"/>
<dbReference type="InterPro" id="IPR012337">
    <property type="entry name" value="RNaseH-like_sf"/>
</dbReference>
<sequence>MLTVSDDLGYAIDFGKLKESYKNDNLAKVCIKIINNEELCTGDKLYIPVNRDKIKLDSQGIIKLDGKCYITEKMTDEAIEYLYKHHRAASSICGPRKILSWPECQYPRQRFHADHFYICNRIILLMVDSYSNYLMLHHLKSYNVDHLFEAMTSIFACHGKPDCIIFDNQP</sequence>
<dbReference type="InterPro" id="IPR036397">
    <property type="entry name" value="RNaseH_sf"/>
</dbReference>
<dbReference type="InterPro" id="IPR001584">
    <property type="entry name" value="Integrase_cat-core"/>
</dbReference>
<reference evidence="3" key="1">
    <citation type="submission" date="2017-02" db="UniProtKB">
        <authorList>
            <consortium name="WormBaseParasite"/>
        </authorList>
    </citation>
    <scope>IDENTIFICATION</scope>
</reference>
<dbReference type="WBParaSite" id="SPAL_0001330700.1">
    <property type="protein sequence ID" value="SPAL_0001330700.1"/>
    <property type="gene ID" value="SPAL_0001330700"/>
</dbReference>
<name>A0A0N5C5T0_STREA</name>
<dbReference type="PROSITE" id="PS50994">
    <property type="entry name" value="INTEGRASE"/>
    <property type="match status" value="1"/>
</dbReference>
<accession>A0A0N5C5T0</accession>
<dbReference type="GO" id="GO:0003676">
    <property type="term" value="F:nucleic acid binding"/>
    <property type="evidence" value="ECO:0007669"/>
    <property type="project" value="InterPro"/>
</dbReference>
<feature type="domain" description="Integrase catalytic" evidence="1">
    <location>
        <begin position="103"/>
        <end position="170"/>
    </location>
</feature>
<proteinExistence type="predicted"/>
<dbReference type="Gene3D" id="3.30.420.10">
    <property type="entry name" value="Ribonuclease H-like superfamily/Ribonuclease H"/>
    <property type="match status" value="1"/>
</dbReference>
<protein>
    <submittedName>
        <fullName evidence="3">Integrase catalytic domain-containing protein</fullName>
    </submittedName>
</protein>
<evidence type="ECO:0000259" key="1">
    <source>
        <dbReference type="PROSITE" id="PS50994"/>
    </source>
</evidence>
<dbReference type="GO" id="GO:0015074">
    <property type="term" value="P:DNA integration"/>
    <property type="evidence" value="ECO:0007669"/>
    <property type="project" value="InterPro"/>
</dbReference>
<dbReference type="SUPFAM" id="SSF53098">
    <property type="entry name" value="Ribonuclease H-like"/>
    <property type="match status" value="1"/>
</dbReference>
<keyword evidence="2" id="KW-1185">Reference proteome</keyword>
<evidence type="ECO:0000313" key="2">
    <source>
        <dbReference type="Proteomes" id="UP000046392"/>
    </source>
</evidence>
<dbReference type="Proteomes" id="UP000046392">
    <property type="component" value="Unplaced"/>
</dbReference>